<name>A0AAU8A7J7_9FIRM</name>
<evidence type="ECO:0000313" key="1">
    <source>
        <dbReference type="EMBL" id="XCC61573.1"/>
    </source>
</evidence>
<dbReference type="AlphaFoldDB" id="A0AAU8A7J7"/>
<dbReference type="RefSeq" id="WP_079546264.1">
    <property type="nucleotide sequence ID" value="NZ_CP117826.1"/>
</dbReference>
<sequence length="662" mass="74232">MKLAQRVHYNAWKDETEFASLLAFLKRYGDLLDELTLFTEYSHYGYRPLPEIKKDMAVLRERIETLRSLGFSVGVNVLCTIGHIDEGSASEKSPYVPVMGYDGEESAGCFCPVNMGFLQYIEEKYRLVAETRPDYIWVDDDIKLFWNGVKFGCFCPACIERFNKKMRSSYTRETLVQAMEQPDGNALRAAFVQDNSNKITELLAHIKNAVRTVCPGLPLGFMTQHQGWSTFNGMSFDDWFTALDAEKGRPGEGFYDDTEPQGVYVKVLSTARQAAEYPAMVTDVQYEVENFPYHDFQKSRRITLDECTLALAAGMNGVLLNTMKIDPGTRYDGCDLLYEDIRTMRPVWNAMQAFAEGFECRGFYPAISRKYDQRRPVHGDESFFTTYENNPRHNVMKTYSLAQIGIPLSMQPEHADGTILTGRLAEGFTDSELKKFLAGAVILDAEAVRTLERRGMGNLTGVRAGEDTTDSVRERYNLDDAVNDGLRDVYRDVRTAFFHGAAAPLFPEVTGVREISFLEDYRGEHLGAAGTLFENELGGRVCALGYSPFDRIVSRARRTQMLRVCDYLTRETMPAVIFNDGKGAQFVRSSMDGRRTLVAFINLSLDEVDVLELGVRGARKGMLLLPGGAQLSLCAVDSGGYGRFSLPSVPAFGTCVLLTEAD</sequence>
<gene>
    <name evidence="1" type="ORF">PUP29_08535</name>
</gene>
<organism evidence="1">
    <name type="scientific">Christensenella massiliensis</name>
    <dbReference type="NCBI Taxonomy" id="1805714"/>
    <lineage>
        <taxon>Bacteria</taxon>
        <taxon>Bacillati</taxon>
        <taxon>Bacillota</taxon>
        <taxon>Clostridia</taxon>
        <taxon>Christensenellales</taxon>
        <taxon>Christensenellaceae</taxon>
        <taxon>Christensenella</taxon>
    </lineage>
</organism>
<reference evidence="1" key="1">
    <citation type="submission" date="2023-02" db="EMBL/GenBank/DDBJ databases">
        <title>Gut commensal Christensenella minuta modulates host metabolism via a new class of secondary bile acids.</title>
        <authorList>
            <person name="Liu C."/>
        </authorList>
    </citation>
    <scope>NUCLEOTIDE SEQUENCE</scope>
    <source>
        <strain evidence="1">CA70</strain>
    </source>
</reference>
<proteinExistence type="predicted"/>
<accession>A0AAU8A7J7</accession>
<evidence type="ECO:0008006" key="2">
    <source>
        <dbReference type="Google" id="ProtNLM"/>
    </source>
</evidence>
<dbReference type="EMBL" id="CP117826">
    <property type="protein sequence ID" value="XCC61573.1"/>
    <property type="molecule type" value="Genomic_DNA"/>
</dbReference>
<protein>
    <recommendedName>
        <fullName evidence="2">Beta-galactosidase trimerisation domain-containing protein</fullName>
    </recommendedName>
</protein>
<dbReference type="Gene3D" id="3.20.20.80">
    <property type="entry name" value="Glycosidases"/>
    <property type="match status" value="1"/>
</dbReference>